<evidence type="ECO:0000256" key="1">
    <source>
        <dbReference type="SAM" id="MobiDB-lite"/>
    </source>
</evidence>
<feature type="compositionally biased region" description="Acidic residues" evidence="1">
    <location>
        <begin position="429"/>
        <end position="441"/>
    </location>
</feature>
<feature type="region of interest" description="Disordered" evidence="1">
    <location>
        <begin position="349"/>
        <end position="554"/>
    </location>
</feature>
<feature type="compositionally biased region" description="Low complexity" evidence="1">
    <location>
        <begin position="442"/>
        <end position="477"/>
    </location>
</feature>
<feature type="compositionally biased region" description="Low complexity" evidence="1">
    <location>
        <begin position="416"/>
        <end position="428"/>
    </location>
</feature>
<protein>
    <recommendedName>
        <fullName evidence="4">Right handed beta helix domain-containing protein</fullName>
    </recommendedName>
</protein>
<feature type="compositionally biased region" description="Low complexity" evidence="1">
    <location>
        <begin position="377"/>
        <end position="401"/>
    </location>
</feature>
<feature type="compositionally biased region" description="Low complexity" evidence="1">
    <location>
        <begin position="500"/>
        <end position="516"/>
    </location>
</feature>
<comment type="caution">
    <text evidence="2">The sequence shown here is derived from an EMBL/GenBank/DDBJ whole genome shotgun (WGS) entry which is preliminary data.</text>
</comment>
<dbReference type="RefSeq" id="WP_220578726.1">
    <property type="nucleotide sequence ID" value="NZ_RKLT01000001.1"/>
</dbReference>
<evidence type="ECO:0000313" key="2">
    <source>
        <dbReference type="EMBL" id="MBX0294047.1"/>
    </source>
</evidence>
<dbReference type="PROSITE" id="PS51318">
    <property type="entry name" value="TAT"/>
    <property type="match status" value="1"/>
</dbReference>
<dbReference type="EMBL" id="RKLT01000001">
    <property type="protein sequence ID" value="MBX0294047.1"/>
    <property type="molecule type" value="Genomic_DNA"/>
</dbReference>
<proteinExistence type="predicted"/>
<feature type="compositionally biased region" description="Acidic residues" evidence="1">
    <location>
        <begin position="478"/>
        <end position="490"/>
    </location>
</feature>
<keyword evidence="3" id="KW-1185">Reference proteome</keyword>
<feature type="compositionally biased region" description="Acidic residues" evidence="1">
    <location>
        <begin position="517"/>
        <end position="526"/>
    </location>
</feature>
<sequence>MAKRHDDGQAEKGQRTTRRTFVKTVGIAATAALGSSTFGGATAAETTVDLGEQGLSNGDNIDSYLEEHFTDGNEVLIPAGEYEYTGAGLGGDKGNCALVGSPDGVTFNRPDDPETTVRPGIRATSGTVRVENITVKGKRGQEQSRWRVGAAEGATMEVVNVNMPDGTVDGSDSTGLYAGTDHAGTLRIRSCYLEGFGNVALYVSDPYAGSNGKVVVEDCVLRNTNAAGVRFAPGDSVIRGCYFEATETAPAEEGGGVAQRGVKFDDAGQDVVVEDCDFVWGDPGGPCFDFHERGEGGSGVVRNCRIRNDSDSAPIDTEWDVQGNWSGENISLTGSGDTELPEGFEAVTGSEATAPNTDYAIWTPVGDSSAGTTESGSSNVTSADSSDASTETNTTEASTESTETETESTETETENTETATESASNETAAETDESEADDGSSDDSASTEPSTPTPESSNASAPSASNSSANESSVGDASAEDDSSSGESEADSTTITGTLADSQSDDSSPASASSETASDESSESSSDDAKSESEASQPLPNRIEIDGTGDAEESAMYGLDVSGDLVVDEERTVVKGGTTLEAKERAVRGSSASGRVCNGVAAYYYSGEVRSIDVHGKADVNRFRD</sequence>
<dbReference type="Proteomes" id="UP001430455">
    <property type="component" value="Unassembled WGS sequence"/>
</dbReference>
<organism evidence="2 3">
    <name type="scientific">Haloarcula nitratireducens</name>
    <dbReference type="NCBI Taxonomy" id="2487749"/>
    <lineage>
        <taxon>Archaea</taxon>
        <taxon>Methanobacteriati</taxon>
        <taxon>Methanobacteriota</taxon>
        <taxon>Stenosarchaea group</taxon>
        <taxon>Halobacteria</taxon>
        <taxon>Halobacteriales</taxon>
        <taxon>Haloarculaceae</taxon>
        <taxon>Haloarcula</taxon>
    </lineage>
</organism>
<dbReference type="AlphaFoldDB" id="A0AAW4P806"/>
<dbReference type="SUPFAM" id="SSF51126">
    <property type="entry name" value="Pectin lyase-like"/>
    <property type="match status" value="1"/>
</dbReference>
<name>A0AAW4P806_9EURY</name>
<evidence type="ECO:0008006" key="4">
    <source>
        <dbReference type="Google" id="ProtNLM"/>
    </source>
</evidence>
<gene>
    <name evidence="2" type="ORF">EGH23_04020</name>
</gene>
<dbReference type="InterPro" id="IPR006311">
    <property type="entry name" value="TAT_signal"/>
</dbReference>
<evidence type="ECO:0000313" key="3">
    <source>
        <dbReference type="Proteomes" id="UP001430455"/>
    </source>
</evidence>
<accession>A0AAW4P806</accession>
<dbReference type="InterPro" id="IPR011050">
    <property type="entry name" value="Pectin_lyase_fold/virulence"/>
</dbReference>
<reference evidence="2 3" key="1">
    <citation type="submission" date="2021-06" db="EMBL/GenBank/DDBJ databases">
        <title>Halomicroarcula sp. a new haloarchaeum isolated from saline soil.</title>
        <authorList>
            <person name="Duran-Viseras A."/>
            <person name="Sanchez-Porro C."/>
            <person name="Ventosa A."/>
        </authorList>
    </citation>
    <scope>NUCLEOTIDE SEQUENCE [LARGE SCALE GENOMIC DNA]</scope>
    <source>
        <strain evidence="2 3">F27</strain>
    </source>
</reference>
<feature type="compositionally biased region" description="Acidic residues" evidence="1">
    <location>
        <begin position="402"/>
        <end position="415"/>
    </location>
</feature>